<evidence type="ECO:0000256" key="1">
    <source>
        <dbReference type="ARBA" id="ARBA00010061"/>
    </source>
</evidence>
<sequence length="126" mass="13977">VRSSLKFSSGSGYLQCISQLKIFFKCNTDTCEILHVFPPSSTFFVCVKAFADSVSSQKRAAADGECREESLLQETATKEAAMATRLEEVQTELKQARLALGNAHEEIDRLGGLSTHLKKVWYVLTK</sequence>
<protein>
    <submittedName>
        <fullName evidence="3">Uncharacterized protein</fullName>
    </submittedName>
</protein>
<dbReference type="Proteomes" id="UP001434883">
    <property type="component" value="Unassembled WGS sequence"/>
</dbReference>
<comment type="caution">
    <text evidence="3">The sequence shown here is derived from an EMBL/GenBank/DDBJ whole genome shotgun (WGS) entry which is preliminary data.</text>
</comment>
<evidence type="ECO:0000313" key="4">
    <source>
        <dbReference type="Proteomes" id="UP001434883"/>
    </source>
</evidence>
<dbReference type="PANTHER" id="PTHR31233:SF12">
    <property type="entry name" value="BICAUDAL D HOMOLOG 2-LIKE"/>
    <property type="match status" value="1"/>
</dbReference>
<dbReference type="PANTHER" id="PTHR31233">
    <property type="entry name" value="BICAUDAL D FAMILY MEMBER"/>
    <property type="match status" value="1"/>
</dbReference>
<feature type="non-terminal residue" evidence="3">
    <location>
        <position position="1"/>
    </location>
</feature>
<name>A0ABV0QZR2_9TELE</name>
<keyword evidence="2" id="KW-0175">Coiled coil</keyword>
<dbReference type="Pfam" id="PF09730">
    <property type="entry name" value="BicD"/>
    <property type="match status" value="1"/>
</dbReference>
<comment type="similarity">
    <text evidence="1">Belongs to the BicD family.</text>
</comment>
<accession>A0ABV0QZR2</accession>
<evidence type="ECO:0000256" key="2">
    <source>
        <dbReference type="ARBA" id="ARBA00023054"/>
    </source>
</evidence>
<gene>
    <name evidence="3" type="ORF">XENOCAPTIV_005059</name>
</gene>
<dbReference type="EMBL" id="JAHRIN010026754">
    <property type="protein sequence ID" value="MEQ2200931.1"/>
    <property type="molecule type" value="Genomic_DNA"/>
</dbReference>
<organism evidence="3 4">
    <name type="scientific">Xenoophorus captivus</name>
    <dbReference type="NCBI Taxonomy" id="1517983"/>
    <lineage>
        <taxon>Eukaryota</taxon>
        <taxon>Metazoa</taxon>
        <taxon>Chordata</taxon>
        <taxon>Craniata</taxon>
        <taxon>Vertebrata</taxon>
        <taxon>Euteleostomi</taxon>
        <taxon>Actinopterygii</taxon>
        <taxon>Neopterygii</taxon>
        <taxon>Teleostei</taxon>
        <taxon>Neoteleostei</taxon>
        <taxon>Acanthomorphata</taxon>
        <taxon>Ovalentaria</taxon>
        <taxon>Atherinomorphae</taxon>
        <taxon>Cyprinodontiformes</taxon>
        <taxon>Goodeidae</taxon>
        <taxon>Xenoophorus</taxon>
    </lineage>
</organism>
<proteinExistence type="inferred from homology"/>
<keyword evidence="4" id="KW-1185">Reference proteome</keyword>
<dbReference type="InterPro" id="IPR018477">
    <property type="entry name" value="BICD"/>
</dbReference>
<reference evidence="3 4" key="1">
    <citation type="submission" date="2021-06" db="EMBL/GenBank/DDBJ databases">
        <authorList>
            <person name="Palmer J.M."/>
        </authorList>
    </citation>
    <scope>NUCLEOTIDE SEQUENCE [LARGE SCALE GENOMIC DNA]</scope>
    <source>
        <strain evidence="3 4">XC_2019</strain>
        <tissue evidence="3">Muscle</tissue>
    </source>
</reference>
<evidence type="ECO:0000313" key="3">
    <source>
        <dbReference type="EMBL" id="MEQ2200931.1"/>
    </source>
</evidence>